<feature type="compositionally biased region" description="Basic and acidic residues" evidence="1">
    <location>
        <begin position="263"/>
        <end position="281"/>
    </location>
</feature>
<dbReference type="EnsemblMetazoa" id="XM_022793429">
    <property type="protein sequence ID" value="XP_022649164"/>
    <property type="gene ID" value="LOC111245279"/>
</dbReference>
<dbReference type="KEGG" id="vde:111245279"/>
<name>A0A7M7JAH3_VARDE</name>
<sequence length="1252" mass="139115">MLRSFCLWIMRLFLNAIGRSLSETEESTFNHGCGSGYTWQGVRALTSMRLIRWLRSIALATVIYNGIRTGAQPSAFDEIAISNISLNELLASGPRASQQLLNGSCGTECIACLERTAPKIAELTLRLLEANDGDDFKIIQLEENARSIPIFPEQERLLRNSPLTEKALTALLLKIVESNHWLERLSSTGRTLPPAIVVKYDDPPARPEHWADPTNRSAKSGVPKIAGRLVSRDRSSKQQYGTTLQPVLEPRATDVALNSELRRFRDEQSYEPRYQTAEEPRQNFTTNASSGKFDVSTEKHDTSTIRLEERYTTTASSEKPYHKTGRSNIAWPTPTGTDFAMVARDSSPEQPDDQRHPKSIWAKEQDGTTVRPAEWYYTTDTRSKKFFTASVGPEEDFTTTAWPRDRYEITKKQEETHTATVWSEETLTSAGQPIVVPTVASLELLSKGLNSEQPGKKFQGDTIAGSAMYSGLTPIITRKSSTASITVQPQNLSGASTSSPLSTAGSPLWGTGLLEAMQGSIAPVDNDKLLQSSGDAIEHSDLSTDEADVTALNGSIVTPEVKVEVTPNKRVLVTLPDGVVYPVPESLDSLVAAIDPRQLKAVVSQLKVFGLPIEFHSNHLVMAKGSVSKSDALRIEFILWSTNQTANSVSVYFAGNRYQLPEQMDAFANQLKGRPRADIRAVVRGLQRYNLPQGLDTEPLVRLMDKRDEAATVTTLMPDVLGLSGDDTISFATSPESGEVGDSVPHRLTAPIGVGGIVLEFAGRRFRLPDEIELLNRVITTTESRENLLKHMRKVGIPAVIVNNRLAIDQAAVLTSTKSRQRPVRLRIYTVDGRPSKVLIRAEGSEFELPKDQTLFNRFIKNSSVLIYEIIKVLSHYSIPVTFDEDTGDLTVQLNSRSTNNTHLSYQVTINGEQYRLPDQWPELETAIYRGTIHQPDQLIKLFIRYNLDVPQYVLNAIKLVKQQKDRPTGNPLAISIVNQPQSLPGQLVLSFRGITLALPQDSQMLSQLITDENALAELRDIALSANALSRRHGNSLWVETPDGLIKVDLNLTQTPTDIGGDFVSEEGRDRWRFMPYRVSTTESSNFIKVEVADGNEHLLPGDETELEDSIQRAGKPSRLVDALQANGISVNLKNQYLDLSWGQIRTKLRINSIRPQPMASLPKAKRKMGIRARGAPGNFMYTITLADGRSLTLPAQWEQLQEMVRNGKLRLNVLLRLFDMSRINIGHRRSEDGSWSVVLNGKAYTLDDQPQ</sequence>
<evidence type="ECO:0000256" key="2">
    <source>
        <dbReference type="SAM" id="SignalP"/>
    </source>
</evidence>
<feature type="compositionally biased region" description="Basic and acidic residues" evidence="1">
    <location>
        <begin position="295"/>
        <end position="311"/>
    </location>
</feature>
<evidence type="ECO:0000313" key="3">
    <source>
        <dbReference type="EnsemblMetazoa" id="XP_022649164"/>
    </source>
</evidence>
<keyword evidence="4" id="KW-1185">Reference proteome</keyword>
<accession>A0A7M7JAH3</accession>
<protein>
    <submittedName>
        <fullName evidence="3">Uncharacterized protein</fullName>
    </submittedName>
</protein>
<feature type="region of interest" description="Disordered" evidence="1">
    <location>
        <begin position="263"/>
        <end position="365"/>
    </location>
</feature>
<dbReference type="InParanoid" id="A0A7M7JAH3"/>
<dbReference type="RefSeq" id="XP_022649164.1">
    <property type="nucleotide sequence ID" value="XM_022793429.1"/>
</dbReference>
<evidence type="ECO:0000256" key="1">
    <source>
        <dbReference type="SAM" id="MobiDB-lite"/>
    </source>
</evidence>
<feature type="chain" id="PRO_5029776270" evidence="2">
    <location>
        <begin position="23"/>
        <end position="1252"/>
    </location>
</feature>
<dbReference type="AlphaFoldDB" id="A0A7M7JAH3"/>
<feature type="compositionally biased region" description="Basic and acidic residues" evidence="1">
    <location>
        <begin position="352"/>
        <end position="365"/>
    </location>
</feature>
<reference evidence="3" key="1">
    <citation type="submission" date="2021-01" db="UniProtKB">
        <authorList>
            <consortium name="EnsemblMetazoa"/>
        </authorList>
    </citation>
    <scope>IDENTIFICATION</scope>
</reference>
<dbReference type="Proteomes" id="UP000594260">
    <property type="component" value="Unplaced"/>
</dbReference>
<dbReference type="GeneID" id="111245279"/>
<keyword evidence="2" id="KW-0732">Signal</keyword>
<feature type="signal peptide" evidence="2">
    <location>
        <begin position="1"/>
        <end position="22"/>
    </location>
</feature>
<organism evidence="3 4">
    <name type="scientific">Varroa destructor</name>
    <name type="common">Honeybee mite</name>
    <dbReference type="NCBI Taxonomy" id="109461"/>
    <lineage>
        <taxon>Eukaryota</taxon>
        <taxon>Metazoa</taxon>
        <taxon>Ecdysozoa</taxon>
        <taxon>Arthropoda</taxon>
        <taxon>Chelicerata</taxon>
        <taxon>Arachnida</taxon>
        <taxon>Acari</taxon>
        <taxon>Parasitiformes</taxon>
        <taxon>Mesostigmata</taxon>
        <taxon>Gamasina</taxon>
        <taxon>Dermanyssoidea</taxon>
        <taxon>Varroidae</taxon>
        <taxon>Varroa</taxon>
    </lineage>
</organism>
<dbReference type="OrthoDB" id="88467at2759"/>
<proteinExistence type="predicted"/>
<evidence type="ECO:0000313" key="4">
    <source>
        <dbReference type="Proteomes" id="UP000594260"/>
    </source>
</evidence>
<feature type="region of interest" description="Disordered" evidence="1">
    <location>
        <begin position="206"/>
        <end position="245"/>
    </location>
</feature>